<organism evidence="4 5">
    <name type="scientific">Aureimonas flava</name>
    <dbReference type="NCBI Taxonomy" id="2320271"/>
    <lineage>
        <taxon>Bacteria</taxon>
        <taxon>Pseudomonadati</taxon>
        <taxon>Pseudomonadota</taxon>
        <taxon>Alphaproteobacteria</taxon>
        <taxon>Hyphomicrobiales</taxon>
        <taxon>Aurantimonadaceae</taxon>
        <taxon>Aureimonas</taxon>
    </lineage>
</organism>
<evidence type="ECO:0000256" key="1">
    <source>
        <dbReference type="PROSITE-ProRule" id="PRU01373"/>
    </source>
</evidence>
<accession>A0A3A1WIA8</accession>
<keyword evidence="1" id="KW-0961">Cell wall biogenesis/degradation</keyword>
<evidence type="ECO:0000313" key="5">
    <source>
        <dbReference type="Proteomes" id="UP000265750"/>
    </source>
</evidence>
<dbReference type="EMBL" id="QYRN01000008">
    <property type="protein sequence ID" value="RIX99255.1"/>
    <property type="molecule type" value="Genomic_DNA"/>
</dbReference>
<dbReference type="GO" id="GO:0016740">
    <property type="term" value="F:transferase activity"/>
    <property type="evidence" value="ECO:0007669"/>
    <property type="project" value="InterPro"/>
</dbReference>
<evidence type="ECO:0000313" key="4">
    <source>
        <dbReference type="EMBL" id="RIX99255.1"/>
    </source>
</evidence>
<dbReference type="GO" id="GO:0071555">
    <property type="term" value="P:cell wall organization"/>
    <property type="evidence" value="ECO:0007669"/>
    <property type="project" value="UniProtKB-UniRule"/>
</dbReference>
<dbReference type="PANTHER" id="PTHR38589:SF1">
    <property type="entry name" value="BLR0621 PROTEIN"/>
    <property type="match status" value="1"/>
</dbReference>
<comment type="caution">
    <text evidence="4">The sequence shown here is derived from an EMBL/GenBank/DDBJ whole genome shotgun (WGS) entry which is preliminary data.</text>
</comment>
<feature type="domain" description="L,D-TPase catalytic" evidence="3">
    <location>
        <begin position="18"/>
        <end position="187"/>
    </location>
</feature>
<feature type="region of interest" description="Disordered" evidence="2">
    <location>
        <begin position="1"/>
        <end position="21"/>
    </location>
</feature>
<dbReference type="GO" id="GO:0008360">
    <property type="term" value="P:regulation of cell shape"/>
    <property type="evidence" value="ECO:0007669"/>
    <property type="project" value="UniProtKB-UniRule"/>
</dbReference>
<protein>
    <recommendedName>
        <fullName evidence="3">L,D-TPase catalytic domain-containing protein</fullName>
    </recommendedName>
</protein>
<sequence>MRLFPPPRPRKPRSGPLLLVRPSPLDGRRGILAAGPLRLRCALGRSGVSSRKREGDGATPLAAMPVVAAYLRGGPRGAPLRLPGLPVRRARAEDGWCDAPGHPAYNRPVRLPMGASAETMRRADALYDVVVVLDWNLGRRARGLGSAIFLHVARPAYAPTEGCVAVSRRDMGRLAPFLRPGARLAVRR</sequence>
<dbReference type="Proteomes" id="UP000265750">
    <property type="component" value="Unassembled WGS sequence"/>
</dbReference>
<dbReference type="AlphaFoldDB" id="A0A3A1WIA8"/>
<dbReference type="Pfam" id="PF03734">
    <property type="entry name" value="YkuD"/>
    <property type="match status" value="1"/>
</dbReference>
<dbReference type="PANTHER" id="PTHR38589">
    <property type="entry name" value="BLR0621 PROTEIN"/>
    <property type="match status" value="1"/>
</dbReference>
<keyword evidence="1" id="KW-0573">Peptidoglycan synthesis</keyword>
<dbReference type="PROSITE" id="PS52029">
    <property type="entry name" value="LD_TPASE"/>
    <property type="match status" value="1"/>
</dbReference>
<gene>
    <name evidence="4" type="ORF">D3218_15950</name>
</gene>
<evidence type="ECO:0000259" key="3">
    <source>
        <dbReference type="PROSITE" id="PS52029"/>
    </source>
</evidence>
<reference evidence="5" key="1">
    <citation type="submission" date="2018-09" db="EMBL/GenBank/DDBJ databases">
        <authorList>
            <person name="Tuo L."/>
        </authorList>
    </citation>
    <scope>NUCLEOTIDE SEQUENCE [LARGE SCALE GENOMIC DNA]</scope>
    <source>
        <strain evidence="5">M2BS4Y-1</strain>
    </source>
</reference>
<evidence type="ECO:0000256" key="2">
    <source>
        <dbReference type="SAM" id="MobiDB-lite"/>
    </source>
</evidence>
<feature type="active site" description="Nucleophile" evidence="1">
    <location>
        <position position="163"/>
    </location>
</feature>
<comment type="pathway">
    <text evidence="1">Cell wall biogenesis; peptidoglycan biosynthesis.</text>
</comment>
<dbReference type="RefSeq" id="WP_119541058.1">
    <property type="nucleotide sequence ID" value="NZ_QYRN01000008.1"/>
</dbReference>
<dbReference type="OrthoDB" id="9804204at2"/>
<feature type="active site" description="Proton donor/acceptor" evidence="1">
    <location>
        <position position="151"/>
    </location>
</feature>
<proteinExistence type="predicted"/>
<dbReference type="InterPro" id="IPR005490">
    <property type="entry name" value="LD_TPept_cat_dom"/>
</dbReference>
<keyword evidence="5" id="KW-1185">Reference proteome</keyword>
<keyword evidence="1" id="KW-0133">Cell shape</keyword>
<name>A0A3A1WIA8_9HYPH</name>
<dbReference type="GO" id="GO:0009252">
    <property type="term" value="P:peptidoglycan biosynthetic process"/>
    <property type="evidence" value="ECO:0007669"/>
    <property type="project" value="UniProtKB-KW"/>
</dbReference>